<evidence type="ECO:0000256" key="1">
    <source>
        <dbReference type="SAM" id="MobiDB-lite"/>
    </source>
</evidence>
<reference evidence="2 3" key="1">
    <citation type="submission" date="2019-03" db="EMBL/GenBank/DDBJ databases">
        <title>First draft genome of Liparis tanakae, snailfish: a comprehensive survey of snailfish specific genes.</title>
        <authorList>
            <person name="Kim W."/>
            <person name="Song I."/>
            <person name="Jeong J.-H."/>
            <person name="Kim D."/>
            <person name="Kim S."/>
            <person name="Ryu S."/>
            <person name="Song J.Y."/>
            <person name="Lee S.K."/>
        </authorList>
    </citation>
    <scope>NUCLEOTIDE SEQUENCE [LARGE SCALE GENOMIC DNA]</scope>
    <source>
        <tissue evidence="2">Muscle</tissue>
    </source>
</reference>
<protein>
    <submittedName>
        <fullName evidence="2">Uncharacterized protein</fullName>
    </submittedName>
</protein>
<proteinExistence type="predicted"/>
<keyword evidence="3" id="KW-1185">Reference proteome</keyword>
<organism evidence="2 3">
    <name type="scientific">Liparis tanakae</name>
    <name type="common">Tanaka's snailfish</name>
    <dbReference type="NCBI Taxonomy" id="230148"/>
    <lineage>
        <taxon>Eukaryota</taxon>
        <taxon>Metazoa</taxon>
        <taxon>Chordata</taxon>
        <taxon>Craniata</taxon>
        <taxon>Vertebrata</taxon>
        <taxon>Euteleostomi</taxon>
        <taxon>Actinopterygii</taxon>
        <taxon>Neopterygii</taxon>
        <taxon>Teleostei</taxon>
        <taxon>Neoteleostei</taxon>
        <taxon>Acanthomorphata</taxon>
        <taxon>Eupercaria</taxon>
        <taxon>Perciformes</taxon>
        <taxon>Cottioidei</taxon>
        <taxon>Cottales</taxon>
        <taxon>Liparidae</taxon>
        <taxon>Liparis</taxon>
    </lineage>
</organism>
<name>A0A4Z2ISN5_9TELE</name>
<dbReference type="AlphaFoldDB" id="A0A4Z2ISN5"/>
<dbReference type="Proteomes" id="UP000314294">
    <property type="component" value="Unassembled WGS sequence"/>
</dbReference>
<dbReference type="EMBL" id="SRLO01000051">
    <property type="protein sequence ID" value="TNN80777.1"/>
    <property type="molecule type" value="Genomic_DNA"/>
</dbReference>
<evidence type="ECO:0000313" key="2">
    <source>
        <dbReference type="EMBL" id="TNN80777.1"/>
    </source>
</evidence>
<sequence length="293" mass="32289">MFTSVENIRVLFVNDTKRDDGETETQKDPRPVSFMRTHCPAGWGWPASCTALRLGRGREFGQTAADKEQLTLLYTAGHFALWPWEAAAAQGHSSRLGRSCISLREASGGVWEGLLLCVFEARVARGWPGSRVKASSVTTQALWVSEQGITDMEMERPWVLLGCSGAEGRAELGGRLMGENTSLARRGSELETAGLGSPPVKEQERAAVRRERSSELEPRRLMLSCNSELELCRKPSTEGFSAAACRRRGGQKCCSHQQNLQIVTRTVTQPDRSATVHYHVVASLCWTLEPLLS</sequence>
<feature type="region of interest" description="Disordered" evidence="1">
    <location>
        <begin position="189"/>
        <end position="213"/>
    </location>
</feature>
<evidence type="ECO:0000313" key="3">
    <source>
        <dbReference type="Proteomes" id="UP000314294"/>
    </source>
</evidence>
<comment type="caution">
    <text evidence="2">The sequence shown here is derived from an EMBL/GenBank/DDBJ whole genome shotgun (WGS) entry which is preliminary data.</text>
</comment>
<feature type="compositionally biased region" description="Basic and acidic residues" evidence="1">
    <location>
        <begin position="201"/>
        <end position="213"/>
    </location>
</feature>
<gene>
    <name evidence="2" type="ORF">EYF80_009011</name>
</gene>
<accession>A0A4Z2ISN5</accession>